<keyword evidence="4 6" id="KW-1133">Transmembrane helix</keyword>
<evidence type="ECO:0000256" key="6">
    <source>
        <dbReference type="RuleBase" id="RU366058"/>
    </source>
</evidence>
<feature type="transmembrane region" description="Helical" evidence="6">
    <location>
        <begin position="106"/>
        <end position="127"/>
    </location>
</feature>
<reference evidence="8 9" key="1">
    <citation type="submission" date="2021-03" db="EMBL/GenBank/DDBJ databases">
        <title>Genomic Encyclopedia of Type Strains, Phase IV (KMG-IV): sequencing the most valuable type-strain genomes for metagenomic binning, comparative biology and taxonomic classification.</title>
        <authorList>
            <person name="Goeker M."/>
        </authorList>
    </citation>
    <scope>NUCLEOTIDE SEQUENCE [LARGE SCALE GENOMIC DNA]</scope>
    <source>
        <strain evidence="8 9">DSM 26048</strain>
    </source>
</reference>
<feature type="transmembrane region" description="Helical" evidence="6">
    <location>
        <begin position="55"/>
        <end position="81"/>
    </location>
</feature>
<gene>
    <name evidence="8" type="ORF">J2Z66_008199</name>
</gene>
<evidence type="ECO:0000256" key="5">
    <source>
        <dbReference type="ARBA" id="ARBA00023136"/>
    </source>
</evidence>
<name>A0ABS4JBU1_9BACL</name>
<feature type="transmembrane region" description="Helical" evidence="6">
    <location>
        <begin position="168"/>
        <end position="188"/>
    </location>
</feature>
<proteinExistence type="inferred from homology"/>
<comment type="caution">
    <text evidence="8">The sequence shown here is derived from an EMBL/GenBank/DDBJ whole genome shotgun (WGS) entry which is preliminary data.</text>
</comment>
<feature type="transmembrane region" description="Helical" evidence="6">
    <location>
        <begin position="22"/>
        <end position="48"/>
    </location>
</feature>
<keyword evidence="2 6" id="KW-1003">Cell membrane</keyword>
<evidence type="ECO:0000256" key="1">
    <source>
        <dbReference type="ARBA" id="ARBA00004651"/>
    </source>
</evidence>
<dbReference type="EMBL" id="JAGGLB010000051">
    <property type="protein sequence ID" value="MBP1996551.1"/>
    <property type="molecule type" value="Genomic_DNA"/>
</dbReference>
<feature type="domain" description="VTT" evidence="7">
    <location>
        <begin position="40"/>
        <end position="154"/>
    </location>
</feature>
<keyword evidence="3 6" id="KW-0812">Transmembrane</keyword>
<sequence length="201" mass="22718">MGSTIELWIDQLLEITQLDGTLILLITIPLAIIQGFLGVFPFATLIVLHISAVGLALGLVFSWLTGTLSALIVFLGCRFFFSKPFNRRWGARLQKYEKWQNYMDKYGIWTIIFLRTLPIMPNNLISFMSAISQIKLRSYIWSSILGNLSHIWLFGLISSSIIMPETDVSFLLITYIIFCLTLTGIFVAKLKLGKASKRGGF</sequence>
<dbReference type="PANTHER" id="PTHR12677">
    <property type="entry name" value="GOLGI APPARATUS MEMBRANE PROTEIN TVP38-RELATED"/>
    <property type="match status" value="1"/>
</dbReference>
<dbReference type="PANTHER" id="PTHR12677:SF59">
    <property type="entry name" value="GOLGI APPARATUS MEMBRANE PROTEIN TVP38-RELATED"/>
    <property type="match status" value="1"/>
</dbReference>
<dbReference type="RefSeq" id="WP_209979106.1">
    <property type="nucleotide sequence ID" value="NZ_JAGGLB010000051.1"/>
</dbReference>
<evidence type="ECO:0000256" key="2">
    <source>
        <dbReference type="ARBA" id="ARBA00022475"/>
    </source>
</evidence>
<evidence type="ECO:0000256" key="4">
    <source>
        <dbReference type="ARBA" id="ARBA00022989"/>
    </source>
</evidence>
<dbReference type="Pfam" id="PF09335">
    <property type="entry name" value="VTT_dom"/>
    <property type="match status" value="1"/>
</dbReference>
<accession>A0ABS4JBU1</accession>
<comment type="similarity">
    <text evidence="6">Belongs to the TVP38/TMEM64 family.</text>
</comment>
<comment type="subcellular location">
    <subcellularLocation>
        <location evidence="1 6">Cell membrane</location>
        <topology evidence="1 6">Multi-pass membrane protein</topology>
    </subcellularLocation>
</comment>
<evidence type="ECO:0000259" key="7">
    <source>
        <dbReference type="Pfam" id="PF09335"/>
    </source>
</evidence>
<dbReference type="InterPro" id="IPR032816">
    <property type="entry name" value="VTT_dom"/>
</dbReference>
<evidence type="ECO:0000313" key="9">
    <source>
        <dbReference type="Proteomes" id="UP001519287"/>
    </source>
</evidence>
<keyword evidence="9" id="KW-1185">Reference proteome</keyword>
<keyword evidence="5 6" id="KW-0472">Membrane</keyword>
<evidence type="ECO:0000313" key="8">
    <source>
        <dbReference type="EMBL" id="MBP1996551.1"/>
    </source>
</evidence>
<evidence type="ECO:0000256" key="3">
    <source>
        <dbReference type="ARBA" id="ARBA00022692"/>
    </source>
</evidence>
<organism evidence="8 9">
    <name type="scientific">Paenibacillus eucommiae</name>
    <dbReference type="NCBI Taxonomy" id="1355755"/>
    <lineage>
        <taxon>Bacteria</taxon>
        <taxon>Bacillati</taxon>
        <taxon>Bacillota</taxon>
        <taxon>Bacilli</taxon>
        <taxon>Bacillales</taxon>
        <taxon>Paenibacillaceae</taxon>
        <taxon>Paenibacillus</taxon>
    </lineage>
</organism>
<dbReference type="Proteomes" id="UP001519287">
    <property type="component" value="Unassembled WGS sequence"/>
</dbReference>
<dbReference type="InterPro" id="IPR015414">
    <property type="entry name" value="TMEM64"/>
</dbReference>
<feature type="transmembrane region" description="Helical" evidence="6">
    <location>
        <begin position="139"/>
        <end position="162"/>
    </location>
</feature>
<protein>
    <recommendedName>
        <fullName evidence="6">TVP38/TMEM64 family membrane protein</fullName>
    </recommendedName>
</protein>